<accession>A0A0M7AIB8</accession>
<evidence type="ECO:0000313" key="2">
    <source>
        <dbReference type="Proteomes" id="UP000049983"/>
    </source>
</evidence>
<name>A0A0M7AIB8_9HYPH</name>
<dbReference type="Gene3D" id="3.20.20.140">
    <property type="entry name" value="Metal-dependent hydrolases"/>
    <property type="match status" value="1"/>
</dbReference>
<dbReference type="STRING" id="311410.LA5095_00983"/>
<dbReference type="PANTHER" id="PTHR42924:SF11">
    <property type="entry name" value="POLYMERASE_HISTIDINOL PHOSPHATASE N-TERMINAL DOMAIN-CONTAINING PROTEIN"/>
    <property type="match status" value="1"/>
</dbReference>
<dbReference type="AlphaFoldDB" id="A0A0M7AIB8"/>
<sequence length="253" mass="28312">MNRTLNVVLHAHSLWSYDGHWTLAEIADFFGARGVDVVMMSEHDTGFEPASFDDYRAECASASTGKCTLVPGIEYSSPDNDIHILTWGLDHFLSEHQPVLETLQKVKSAGGVAIFAHPVRRQAYLKFEEAFVPYLDGIEVWNRKSDGVAPGKEAKSLIAKSGLSATVGVDFHHIRHYWPLTHRTNVSGDDLEQELVRAIRERRLQPMLMGRSILNAQDEISTPLSEVLEKLRRGLKRLRPGSGSKNNKKAGKR</sequence>
<dbReference type="GO" id="GO:0004534">
    <property type="term" value="F:5'-3' RNA exonuclease activity"/>
    <property type="evidence" value="ECO:0007669"/>
    <property type="project" value="TreeGrafter"/>
</dbReference>
<evidence type="ECO:0000313" key="1">
    <source>
        <dbReference type="EMBL" id="CTQ74629.1"/>
    </source>
</evidence>
<organism evidence="1 2">
    <name type="scientific">Roseibium album</name>
    <dbReference type="NCBI Taxonomy" id="311410"/>
    <lineage>
        <taxon>Bacteria</taxon>
        <taxon>Pseudomonadati</taxon>
        <taxon>Pseudomonadota</taxon>
        <taxon>Alphaproteobacteria</taxon>
        <taxon>Hyphomicrobiales</taxon>
        <taxon>Stappiaceae</taxon>
        <taxon>Roseibium</taxon>
    </lineage>
</organism>
<keyword evidence="2" id="KW-1185">Reference proteome</keyword>
<dbReference type="PANTHER" id="PTHR42924">
    <property type="entry name" value="EXONUCLEASE"/>
    <property type="match status" value="1"/>
</dbReference>
<dbReference type="EMBL" id="CXWC01000011">
    <property type="protein sequence ID" value="CTQ74629.1"/>
    <property type="molecule type" value="Genomic_DNA"/>
</dbReference>
<dbReference type="Proteomes" id="UP000049983">
    <property type="component" value="Unassembled WGS sequence"/>
</dbReference>
<gene>
    <name evidence="1" type="ORF">LA5096_04121</name>
</gene>
<dbReference type="GeneID" id="97671431"/>
<dbReference type="GO" id="GO:0035312">
    <property type="term" value="F:5'-3' DNA exonuclease activity"/>
    <property type="evidence" value="ECO:0007669"/>
    <property type="project" value="TreeGrafter"/>
</dbReference>
<dbReference type="OrthoDB" id="9804333at2"/>
<dbReference type="SUPFAM" id="SSF89550">
    <property type="entry name" value="PHP domain-like"/>
    <property type="match status" value="1"/>
</dbReference>
<protein>
    <submittedName>
        <fullName evidence="1">Histidinol phosphatase of the PHP family protein</fullName>
    </submittedName>
</protein>
<dbReference type="RefSeq" id="WP_055112392.1">
    <property type="nucleotide sequence ID" value="NZ_CXWA01000005.1"/>
</dbReference>
<dbReference type="InterPro" id="IPR016195">
    <property type="entry name" value="Pol/histidinol_Pase-like"/>
</dbReference>
<reference evidence="2" key="1">
    <citation type="submission" date="2015-07" db="EMBL/GenBank/DDBJ databases">
        <authorList>
            <person name="Rodrigo-Torres Lidia"/>
            <person name="Arahal R.David."/>
        </authorList>
    </citation>
    <scope>NUCLEOTIDE SEQUENCE [LARGE SCALE GENOMIC DNA]</scope>
    <source>
        <strain evidence="2">CECT 5096</strain>
    </source>
</reference>
<proteinExistence type="predicted"/>
<dbReference type="InterPro" id="IPR052018">
    <property type="entry name" value="PHP_domain"/>
</dbReference>